<comment type="caution">
    <text evidence="6">The sequence shown here is derived from an EMBL/GenBank/DDBJ whole genome shotgun (WGS) entry which is preliminary data.</text>
</comment>
<comment type="similarity">
    <text evidence="2 5">Belongs to the FliE family.</text>
</comment>
<reference evidence="6 7" key="1">
    <citation type="journal article" date="2013" name="Genome Announc.">
        <title>Draft Genome Sequence of the Methanotrophic Gammaproteobacterium Methyloglobulus morosus DSM 22980 Strain KoM1.</title>
        <authorList>
            <person name="Poehlein A."/>
            <person name="Deutzmann J.S."/>
            <person name="Daniel R."/>
            <person name="Simeonova D.D."/>
        </authorList>
    </citation>
    <scope>NUCLEOTIDE SEQUENCE [LARGE SCALE GENOMIC DNA]</scope>
    <source>
        <strain evidence="6 7">KoM1</strain>
    </source>
</reference>
<organism evidence="6 7">
    <name type="scientific">Methyloglobulus morosus KoM1</name>
    <dbReference type="NCBI Taxonomy" id="1116472"/>
    <lineage>
        <taxon>Bacteria</taxon>
        <taxon>Pseudomonadati</taxon>
        <taxon>Pseudomonadota</taxon>
        <taxon>Gammaproteobacteria</taxon>
        <taxon>Methylococcales</taxon>
        <taxon>Methylococcaceae</taxon>
        <taxon>Methyloglobulus</taxon>
    </lineage>
</organism>
<dbReference type="RefSeq" id="WP_023493648.1">
    <property type="nucleotide sequence ID" value="NZ_AYLO01000025.1"/>
</dbReference>
<keyword evidence="6" id="KW-0282">Flagellum</keyword>
<keyword evidence="6" id="KW-0969">Cilium</keyword>
<evidence type="ECO:0000256" key="3">
    <source>
        <dbReference type="ARBA" id="ARBA00018024"/>
    </source>
</evidence>
<dbReference type="GO" id="GO:0005198">
    <property type="term" value="F:structural molecule activity"/>
    <property type="evidence" value="ECO:0007669"/>
    <property type="project" value="UniProtKB-UniRule"/>
</dbReference>
<dbReference type="EMBL" id="AYLO01000025">
    <property type="protein sequence ID" value="ESS73335.1"/>
    <property type="molecule type" value="Genomic_DNA"/>
</dbReference>
<dbReference type="PATRIC" id="fig|1116472.3.peg.763"/>
<evidence type="ECO:0000313" key="6">
    <source>
        <dbReference type="EMBL" id="ESS73335.1"/>
    </source>
</evidence>
<sequence length="104" mass="11321">MSDINVNHILNQMRSLSLQAAGKPVQETGGSTDFSSLLQQSLASVNETQQRAGRMVDAFESGASNISLAEVMVESQKANVSFQATLQVRNKLVEAYKDVMNMPM</sequence>
<dbReference type="STRING" id="1116472.MGMO_25c00130"/>
<dbReference type="PANTHER" id="PTHR34653:SF1">
    <property type="entry name" value="FLAGELLAR HOOK-BASAL BODY COMPLEX PROTEIN FLIE"/>
    <property type="match status" value="1"/>
</dbReference>
<dbReference type="GO" id="GO:0003774">
    <property type="term" value="F:cytoskeletal motor activity"/>
    <property type="evidence" value="ECO:0007669"/>
    <property type="project" value="InterPro"/>
</dbReference>
<dbReference type="eggNOG" id="COG1677">
    <property type="taxonomic scope" value="Bacteria"/>
</dbReference>
<dbReference type="GO" id="GO:0009425">
    <property type="term" value="C:bacterial-type flagellum basal body"/>
    <property type="evidence" value="ECO:0007669"/>
    <property type="project" value="UniProtKB-SubCell"/>
</dbReference>
<evidence type="ECO:0000313" key="7">
    <source>
        <dbReference type="Proteomes" id="UP000017842"/>
    </source>
</evidence>
<keyword evidence="6" id="KW-0966">Cell projection</keyword>
<protein>
    <recommendedName>
        <fullName evidence="3 5">Flagellar hook-basal body complex protein FliE</fullName>
    </recommendedName>
</protein>
<evidence type="ECO:0000256" key="5">
    <source>
        <dbReference type="HAMAP-Rule" id="MF_00724"/>
    </source>
</evidence>
<evidence type="ECO:0000256" key="2">
    <source>
        <dbReference type="ARBA" id="ARBA00009272"/>
    </source>
</evidence>
<dbReference type="HAMAP" id="MF_00724">
    <property type="entry name" value="FliE"/>
    <property type="match status" value="1"/>
</dbReference>
<dbReference type="NCBIfam" id="TIGR00205">
    <property type="entry name" value="fliE"/>
    <property type="match status" value="1"/>
</dbReference>
<keyword evidence="4 5" id="KW-0975">Bacterial flagellum</keyword>
<dbReference type="GO" id="GO:0071973">
    <property type="term" value="P:bacterial-type flagellum-dependent cell motility"/>
    <property type="evidence" value="ECO:0007669"/>
    <property type="project" value="InterPro"/>
</dbReference>
<evidence type="ECO:0000256" key="1">
    <source>
        <dbReference type="ARBA" id="ARBA00004117"/>
    </source>
</evidence>
<dbReference type="Pfam" id="PF02049">
    <property type="entry name" value="FliE"/>
    <property type="match status" value="1"/>
</dbReference>
<dbReference type="InterPro" id="IPR001624">
    <property type="entry name" value="FliE"/>
</dbReference>
<proteinExistence type="inferred from homology"/>
<dbReference type="Proteomes" id="UP000017842">
    <property type="component" value="Unassembled WGS sequence"/>
</dbReference>
<gene>
    <name evidence="5 6" type="primary">fliE</name>
    <name evidence="6" type="ORF">MGMO_25c00130</name>
</gene>
<dbReference type="OrthoDB" id="8909229at2"/>
<comment type="subcellular location">
    <subcellularLocation>
        <location evidence="1 5">Bacterial flagellum basal body</location>
    </subcellularLocation>
</comment>
<dbReference type="AlphaFoldDB" id="V5BJ46"/>
<keyword evidence="7" id="KW-1185">Reference proteome</keyword>
<dbReference type="PANTHER" id="PTHR34653">
    <property type="match status" value="1"/>
</dbReference>
<dbReference type="PRINTS" id="PR01006">
    <property type="entry name" value="FLGHOOKFLIE"/>
</dbReference>
<evidence type="ECO:0000256" key="4">
    <source>
        <dbReference type="ARBA" id="ARBA00023143"/>
    </source>
</evidence>
<name>V5BJ46_9GAMM</name>
<accession>V5BJ46</accession>